<sequence length="816" mass="83442">MKKGKGLLTLALGTVMAFSVAGVTAFAEQTDGAQDSALAMNTVLSTVEGYSSNGASQVRTTEELTGEYSVVYSVNGATPGNGWIAQQYLGLGEDGTYLQINLFVDSAITVSKITSSGAENLTILDPETDQPVGNPRSLELGGAWFTGTDEYIFKYEVTESRLNLFFGPASAIADGTDAPISRGYVALDAETYSVCTDGVAAFAPYAADRSGFDMTVNYITVDGTSLDIDMNTMEATDNADVITNDDITLFGYDDFENIRSSVTSVAAGDTYRKSWVSDAAVSSAGLPDDADVFTASFDVNLNTPSGGFVSGGLQFGMMFGMPAADSAATADGVTSITGNLPYAGLNVYTGNGTDIGTATPVGNQTLIFCTEQSNLSTLSVGIVGKKNGTLTITYGTNLGEEATVTLQDITFDGFFSFYVEANNATFQKDESVTLSLQNIRLPATEFVEVESITLSESNISVSAGQTHQLTATVKPDDATIKTVTWTSSDEDVATVDGNGVITAKAAGSTVITATTENGLTATCNVLVPVEAESVTLNTTEATISVGRTVQLTATILPEDTAVKTVTWESSAPGTASVNSDGLVTGVAAGTATITVKTSNGKTATCEITVVIGVESVSLDKTEATLEVGETVTLTATVLPENAGNKSVTWHSSAENVATVDENGVVTAKAAGTATISVLTADGNKEATCTVTVTAPVTEVTGVTLDKTSATLDVGGTVTLNATIAPENATDTSVTWKSSDTSVAVVNDNGVVTAVKAGTATITVTTANGKTATCTITVNGGEETGGGCSGVVLGASGAVAAAVSLTAVALLRKKKNK</sequence>
<evidence type="ECO:0000259" key="3">
    <source>
        <dbReference type="SMART" id="SM00635"/>
    </source>
</evidence>
<dbReference type="SUPFAM" id="SSF49373">
    <property type="entry name" value="Invasin/intimin cell-adhesion fragments"/>
    <property type="match status" value="4"/>
</dbReference>
<dbReference type="InterPro" id="IPR045197">
    <property type="entry name" value="NUP210-like"/>
</dbReference>
<reference evidence="4" key="1">
    <citation type="journal article" date="2021" name="PeerJ">
        <title>Extensive microbial diversity within the chicken gut microbiome revealed by metagenomics and culture.</title>
        <authorList>
            <person name="Gilroy R."/>
            <person name="Ravi A."/>
            <person name="Getino M."/>
            <person name="Pursley I."/>
            <person name="Horton D.L."/>
            <person name="Alikhan N.F."/>
            <person name="Baker D."/>
            <person name="Gharbi K."/>
            <person name="Hall N."/>
            <person name="Watson M."/>
            <person name="Adriaenssens E.M."/>
            <person name="Foster-Nyarko E."/>
            <person name="Jarju S."/>
            <person name="Secka A."/>
            <person name="Antonio M."/>
            <person name="Oren A."/>
            <person name="Chaudhuri R.R."/>
            <person name="La Ragione R."/>
            <person name="Hildebrand F."/>
            <person name="Pallen M.J."/>
        </authorList>
    </citation>
    <scope>NUCLEOTIDE SEQUENCE</scope>
    <source>
        <strain evidence="4">1345</strain>
    </source>
</reference>
<dbReference type="PANTHER" id="PTHR23019:SF0">
    <property type="entry name" value="NUCLEAR PORE MEMBRANE GLYCOPROTEIN 210"/>
    <property type="match status" value="1"/>
</dbReference>
<evidence type="ECO:0000256" key="2">
    <source>
        <dbReference type="SAM" id="SignalP"/>
    </source>
</evidence>
<feature type="domain" description="BIG2" evidence="3">
    <location>
        <begin position="612"/>
        <end position="689"/>
    </location>
</feature>
<dbReference type="InterPro" id="IPR008964">
    <property type="entry name" value="Invasin/intimin_cell_adhesion"/>
</dbReference>
<protein>
    <submittedName>
        <fullName evidence="4">Ig-like domain-containing protein</fullName>
    </submittedName>
</protein>
<feature type="domain" description="BIG2" evidence="3">
    <location>
        <begin position="698"/>
        <end position="774"/>
    </location>
</feature>
<comment type="caution">
    <text evidence="4">The sequence shown here is derived from an EMBL/GenBank/DDBJ whole genome shotgun (WGS) entry which is preliminary data.</text>
</comment>
<feature type="transmembrane region" description="Helical" evidence="1">
    <location>
        <begin position="790"/>
        <end position="810"/>
    </location>
</feature>
<keyword evidence="1" id="KW-1133">Transmembrane helix</keyword>
<organism evidence="4 5">
    <name type="scientific">Candidatus Borkfalkia excrementigallinarum</name>
    <dbReference type="NCBI Taxonomy" id="2838506"/>
    <lineage>
        <taxon>Bacteria</taxon>
        <taxon>Bacillati</taxon>
        <taxon>Bacillota</taxon>
        <taxon>Clostridia</taxon>
        <taxon>Christensenellales</taxon>
        <taxon>Christensenellaceae</taxon>
        <taxon>Candidatus Borkfalkia</taxon>
    </lineage>
</organism>
<keyword evidence="1" id="KW-0472">Membrane</keyword>
<keyword evidence="2" id="KW-0732">Signal</keyword>
<name>A0A9D1ZW10_9FIRM</name>
<evidence type="ECO:0000313" key="5">
    <source>
        <dbReference type="Proteomes" id="UP000886750"/>
    </source>
</evidence>
<dbReference type="Proteomes" id="UP000886750">
    <property type="component" value="Unassembled WGS sequence"/>
</dbReference>
<dbReference type="EMBL" id="DXCQ01000067">
    <property type="protein sequence ID" value="HIY97507.1"/>
    <property type="molecule type" value="Genomic_DNA"/>
</dbReference>
<dbReference type="AlphaFoldDB" id="A0A9D1ZW10"/>
<dbReference type="Gene3D" id="2.60.40.1080">
    <property type="match status" value="4"/>
</dbReference>
<reference evidence="4" key="2">
    <citation type="submission" date="2021-04" db="EMBL/GenBank/DDBJ databases">
        <authorList>
            <person name="Gilroy R."/>
        </authorList>
    </citation>
    <scope>NUCLEOTIDE SEQUENCE</scope>
    <source>
        <strain evidence="4">1345</strain>
    </source>
</reference>
<feature type="domain" description="BIG2" evidence="3">
    <location>
        <begin position="530"/>
        <end position="606"/>
    </location>
</feature>
<keyword evidence="1" id="KW-0812">Transmembrane</keyword>
<proteinExistence type="predicted"/>
<dbReference type="InterPro" id="IPR003343">
    <property type="entry name" value="Big_2"/>
</dbReference>
<evidence type="ECO:0000256" key="1">
    <source>
        <dbReference type="SAM" id="Phobius"/>
    </source>
</evidence>
<feature type="signal peptide" evidence="2">
    <location>
        <begin position="1"/>
        <end position="21"/>
    </location>
</feature>
<evidence type="ECO:0000313" key="4">
    <source>
        <dbReference type="EMBL" id="HIY97507.1"/>
    </source>
</evidence>
<dbReference type="PANTHER" id="PTHR23019">
    <property type="entry name" value="NUCLEAR PORE MEMBRANE GLYCOPROTEIN GP210-RELATED"/>
    <property type="match status" value="1"/>
</dbReference>
<dbReference type="SMART" id="SM00635">
    <property type="entry name" value="BID_2"/>
    <property type="match status" value="4"/>
</dbReference>
<accession>A0A9D1ZW10</accession>
<feature type="domain" description="BIG2" evidence="3">
    <location>
        <begin position="448"/>
        <end position="525"/>
    </location>
</feature>
<feature type="chain" id="PRO_5038372728" evidence="2">
    <location>
        <begin position="22"/>
        <end position="816"/>
    </location>
</feature>
<gene>
    <name evidence="4" type="ORF">H9729_07445</name>
</gene>
<dbReference type="Pfam" id="PF02368">
    <property type="entry name" value="Big_2"/>
    <property type="match status" value="4"/>
</dbReference>